<dbReference type="SUPFAM" id="SSF52540">
    <property type="entry name" value="P-loop containing nucleoside triphosphate hydrolases"/>
    <property type="match status" value="1"/>
</dbReference>
<dbReference type="PRINTS" id="PR01590">
    <property type="entry name" value="HTHFIS"/>
</dbReference>
<organism evidence="6 7">
    <name type="scientific">Thermoanaerobaculum aquaticum</name>
    <dbReference type="NCBI Taxonomy" id="1312852"/>
    <lineage>
        <taxon>Bacteria</taxon>
        <taxon>Pseudomonadati</taxon>
        <taxon>Acidobacteriota</taxon>
        <taxon>Thermoanaerobaculia</taxon>
        <taxon>Thermoanaerobaculales</taxon>
        <taxon>Thermoanaerobaculaceae</taxon>
        <taxon>Thermoanaerobaculum</taxon>
    </lineage>
</organism>
<dbReference type="InterPro" id="IPR027417">
    <property type="entry name" value="P-loop_NTPase"/>
</dbReference>
<keyword evidence="2" id="KW-0067">ATP-binding</keyword>
<evidence type="ECO:0000256" key="2">
    <source>
        <dbReference type="ARBA" id="ARBA00022840"/>
    </source>
</evidence>
<keyword evidence="1" id="KW-0547">Nucleotide-binding</keyword>
<dbReference type="EMBL" id="JMFG01000004">
    <property type="protein sequence ID" value="KDA54765.1"/>
    <property type="molecule type" value="Genomic_DNA"/>
</dbReference>
<evidence type="ECO:0000256" key="3">
    <source>
        <dbReference type="ARBA" id="ARBA00023015"/>
    </source>
</evidence>
<dbReference type="Gene3D" id="1.10.10.60">
    <property type="entry name" value="Homeodomain-like"/>
    <property type="match status" value="1"/>
</dbReference>
<evidence type="ECO:0000256" key="1">
    <source>
        <dbReference type="ARBA" id="ARBA00022741"/>
    </source>
</evidence>
<comment type="caution">
    <text evidence="6">The sequence shown here is derived from an EMBL/GenBank/DDBJ whole genome shotgun (WGS) entry which is preliminary data.</text>
</comment>
<keyword evidence="3" id="KW-0805">Transcription regulation</keyword>
<dbReference type="GO" id="GO:0005524">
    <property type="term" value="F:ATP binding"/>
    <property type="evidence" value="ECO:0007669"/>
    <property type="project" value="UniProtKB-KW"/>
</dbReference>
<dbReference type="SUPFAM" id="SSF49879">
    <property type="entry name" value="SMAD/FHA domain"/>
    <property type="match status" value="1"/>
</dbReference>
<dbReference type="InterPro" id="IPR002197">
    <property type="entry name" value="HTH_Fis"/>
</dbReference>
<dbReference type="InterPro" id="IPR009057">
    <property type="entry name" value="Homeodomain-like_sf"/>
</dbReference>
<sequence length="602" mass="64613">MLLLSVESENGATLTYRLQKTKIAVGSAPSNDVVVTGPGVGDRHLIIQRSGEAFTFVTAERQMVVLNGERRSRGVLNPGDRLRLGTVTLVFRGMVGGEVALTEEEPPRPIKAPAQPTAESVVVRPEPGGFAQARMRLLELFAQSRPDRTHQLIAILREAVGEAEFALVIPREGGGPAAEGVVLASLWSGELPNVPAAILRELATPGKFVIQDGAKDGGTAFVAVRTPTGSLVALLLARPVGALGDEGVALVAEAARLLGLFWEQVERMDSSFTSWELEARHRLEMLLPGTSQAIQVLRDGLLQAARGLEPVLICGAPGSGRTETARILATLEPVAGRRVVIFEGRDASLEVLRQELFGPSGKPTFTGTMGGLVGEARGGLLVVRNAELLPEPIQVELVGVVKTQAQQPLSSTSTRWVVTCGEDPLALVQQGKLSSALFMVFSSRMLRVPRLEERKEDLPLIVASLLRQVAAEQGKNVRGITVECLNALLSRSFPGQMAELVGELRRLVAATAEGDMVRCDEQVTTVAAKSGGVEGAEVLLSDNLKEVVPKVEQLIIDRVMRKVKGNQSKGARILGISRGALIAKLKEYSIPDYRYLRRRRGV</sequence>
<dbReference type="GO" id="GO:0043565">
    <property type="term" value="F:sequence-specific DNA binding"/>
    <property type="evidence" value="ECO:0007669"/>
    <property type="project" value="InterPro"/>
</dbReference>
<dbReference type="InterPro" id="IPR002078">
    <property type="entry name" value="Sigma_54_int"/>
</dbReference>
<dbReference type="AlphaFoldDB" id="A0A062Y1W1"/>
<dbReference type="Pfam" id="PF25601">
    <property type="entry name" value="AAA_lid_14"/>
    <property type="match status" value="1"/>
</dbReference>
<dbReference type="Gene3D" id="2.60.200.20">
    <property type="match status" value="1"/>
</dbReference>
<dbReference type="CDD" id="cd00060">
    <property type="entry name" value="FHA"/>
    <property type="match status" value="1"/>
</dbReference>
<dbReference type="Pfam" id="PF02954">
    <property type="entry name" value="HTH_8"/>
    <property type="match status" value="1"/>
</dbReference>
<keyword evidence="7" id="KW-1185">Reference proteome</keyword>
<dbReference type="Proteomes" id="UP000027284">
    <property type="component" value="Unassembled WGS sequence"/>
</dbReference>
<proteinExistence type="predicted"/>
<dbReference type="GO" id="GO:0006355">
    <property type="term" value="P:regulation of DNA-templated transcription"/>
    <property type="evidence" value="ECO:0007669"/>
    <property type="project" value="InterPro"/>
</dbReference>
<dbReference type="InterPro" id="IPR032030">
    <property type="entry name" value="YscD_cytoplasmic_dom"/>
</dbReference>
<evidence type="ECO:0000313" key="6">
    <source>
        <dbReference type="EMBL" id="KDA54765.1"/>
    </source>
</evidence>
<dbReference type="InterPro" id="IPR058031">
    <property type="entry name" value="AAA_lid_NorR"/>
</dbReference>
<dbReference type="Pfam" id="PF00158">
    <property type="entry name" value="Sigma54_activat"/>
    <property type="match status" value="1"/>
</dbReference>
<gene>
    <name evidence="6" type="ORF">EG19_08935</name>
</gene>
<dbReference type="PANTHER" id="PTHR32071">
    <property type="entry name" value="TRANSCRIPTIONAL REGULATORY PROTEIN"/>
    <property type="match status" value="1"/>
</dbReference>
<protein>
    <recommendedName>
        <fullName evidence="5">Sigma-54 factor interaction domain-containing protein</fullName>
    </recommendedName>
</protein>
<dbReference type="OrthoDB" id="208265at2"/>
<feature type="domain" description="Sigma-54 factor interaction" evidence="5">
    <location>
        <begin position="287"/>
        <end position="509"/>
    </location>
</feature>
<reference evidence="6 7" key="1">
    <citation type="submission" date="2014-04" db="EMBL/GenBank/DDBJ databases">
        <title>The Genome Sequence of Thermoanaerobaculum aquaticum MP-01, The First Cultivated Group 23 Acidobacterium.</title>
        <authorList>
            <person name="Stamps B.W."/>
            <person name="Losey N.A."/>
            <person name="Lawson P.A."/>
            <person name="Stevenson B.S."/>
        </authorList>
    </citation>
    <scope>NUCLEOTIDE SEQUENCE [LARGE SCALE GENOMIC DNA]</scope>
    <source>
        <strain evidence="6 7">MP-01</strain>
    </source>
</reference>
<name>A0A062Y1W1_9BACT</name>
<dbReference type="SUPFAM" id="SSF46689">
    <property type="entry name" value="Homeodomain-like"/>
    <property type="match status" value="1"/>
</dbReference>
<accession>A0A062Y1W1</accession>
<dbReference type="Gene3D" id="3.40.50.300">
    <property type="entry name" value="P-loop containing nucleotide triphosphate hydrolases"/>
    <property type="match status" value="1"/>
</dbReference>
<evidence type="ECO:0000313" key="7">
    <source>
        <dbReference type="Proteomes" id="UP000027284"/>
    </source>
</evidence>
<evidence type="ECO:0000259" key="5">
    <source>
        <dbReference type="PROSITE" id="PS50045"/>
    </source>
</evidence>
<dbReference type="STRING" id="1312852.EG19_08935"/>
<dbReference type="Pfam" id="PF16697">
    <property type="entry name" value="Yop-YscD_cpl"/>
    <property type="match status" value="1"/>
</dbReference>
<keyword evidence="4" id="KW-0804">Transcription</keyword>
<dbReference type="PROSITE" id="PS50045">
    <property type="entry name" value="SIGMA54_INTERACT_4"/>
    <property type="match status" value="1"/>
</dbReference>
<evidence type="ECO:0000256" key="4">
    <source>
        <dbReference type="ARBA" id="ARBA00023163"/>
    </source>
</evidence>
<dbReference type="InterPro" id="IPR008984">
    <property type="entry name" value="SMAD_FHA_dom_sf"/>
</dbReference>
<dbReference type="Gene3D" id="1.10.8.60">
    <property type="match status" value="1"/>
</dbReference>